<dbReference type="PANTHER" id="PTHR47425">
    <property type="entry name" value="FARB-RELATED"/>
    <property type="match status" value="1"/>
</dbReference>
<comment type="caution">
    <text evidence="1">The sequence shown here is derived from an EMBL/GenBank/DDBJ whole genome shotgun (WGS) entry which is preliminary data.</text>
</comment>
<dbReference type="OrthoDB" id="5041285at2759"/>
<dbReference type="RefSeq" id="XP_056490425.1">
    <property type="nucleotide sequence ID" value="XM_056627691.1"/>
</dbReference>
<dbReference type="EMBL" id="JAPZBU010000005">
    <property type="protein sequence ID" value="KAJ5403183.1"/>
    <property type="molecule type" value="Genomic_DNA"/>
</dbReference>
<keyword evidence="2" id="KW-1185">Reference proteome</keyword>
<reference evidence="1" key="2">
    <citation type="journal article" date="2023" name="IMA Fungus">
        <title>Comparative genomic study of the Penicillium genus elucidates a diverse pangenome and 15 lateral gene transfer events.</title>
        <authorList>
            <person name="Petersen C."/>
            <person name="Sorensen T."/>
            <person name="Nielsen M.R."/>
            <person name="Sondergaard T.E."/>
            <person name="Sorensen J.L."/>
            <person name="Fitzpatrick D.A."/>
            <person name="Frisvad J.C."/>
            <person name="Nielsen K.L."/>
        </authorList>
    </citation>
    <scope>NUCLEOTIDE SEQUENCE</scope>
    <source>
        <strain evidence="1">IBT 29677</strain>
    </source>
</reference>
<accession>A0A9X0BB31</accession>
<dbReference type="InterPro" id="IPR052761">
    <property type="entry name" value="Fungal_Detox/Toxin_TFs"/>
</dbReference>
<protein>
    <submittedName>
        <fullName evidence="1">Transcription factor</fullName>
    </submittedName>
</protein>
<dbReference type="AlphaFoldDB" id="A0A9X0BB31"/>
<proteinExistence type="predicted"/>
<evidence type="ECO:0000313" key="1">
    <source>
        <dbReference type="EMBL" id="KAJ5403183.1"/>
    </source>
</evidence>
<sequence>MPNQNSLRSLYACVMTADTGFPSTLTASRWSLASTLIPPPSIIRTRHNATENQKGTYGLLLVPSSQGSMRRINIGMSLYTMSTGWSDRLCSPCEVTKVVQPALIVSDWILKYDSRLRASPTQAYPSFDCSFTKPDCTQEINFGGPGNNASKLRICESQSRFSTSPEIENPLSEEYQFLHYDLFSLSSEDKAFLFAKGSFSLPNRELATHFVEKFFQRIHPVAPVIDEAQFWLIWDGKCEEQFSLFLFQALLFASCPFVPVEVLQECGYTNKRDARKQLYDKAKLLFDLNAETKPSVKAQGAVLLTHHTSAEAPQAGSLWLTRAIENSIMIDSHPSVSVESFPQNLKRRVWWTILIRDRSLCIGLRRRPQVASIDIYGCRDLPSEADFGKELHSSRVHGYDTKIQLLTALQEQCGLAVLLTDLVSLVFTPAVMARTESSVAELYRKLKRVEDIKQSLSLWEIQVQPPPNPHVHSTFEDAAGALRSLTFMYYRAAQVDLAQYAALLLEEQISSSTELYENYINQIARDLAVGISGLSNVMEYFSANGNVEDLPLSVLVCHARPSMNEQCEVTVCDDNLANVSAFLHRLAYAAMPLVLAAIDLKLSPSSRETQKRQKRLDSISRIIRHSESLYDVTDFVAVGTNQILQLAYSVTRNIFLSSDSKLRIRPESDQLDLKVQKQRSHGSRGRAKSWFDAFLSCPRAYLLISTSVDYSLAVGRLPCHDSLPLSVQQLPPSSGIARLPWSTGLTIENEMGCEIFGKDERNTKAHSASVRSTSTVAVTNNTLTIYHYLQPNGTLHGQYRQECHDQGLPHGDEWPTYPEFGEKDERSDYNHPVTVNLDFLDFDFGLRSPAQSSLWHLTVSDHTEFPPLAFTSHKYNKLGNADCTYP</sequence>
<dbReference type="CDD" id="cd12148">
    <property type="entry name" value="fungal_TF_MHR"/>
    <property type="match status" value="1"/>
</dbReference>
<dbReference type="PANTHER" id="PTHR47425:SF2">
    <property type="entry name" value="FARB-RELATED"/>
    <property type="match status" value="1"/>
</dbReference>
<reference evidence="1" key="1">
    <citation type="submission" date="2022-12" db="EMBL/GenBank/DDBJ databases">
        <authorList>
            <person name="Petersen C."/>
        </authorList>
    </citation>
    <scope>NUCLEOTIDE SEQUENCE</scope>
    <source>
        <strain evidence="1">IBT 29677</strain>
    </source>
</reference>
<organism evidence="1 2">
    <name type="scientific">Penicillium cosmopolitanum</name>
    <dbReference type="NCBI Taxonomy" id="1131564"/>
    <lineage>
        <taxon>Eukaryota</taxon>
        <taxon>Fungi</taxon>
        <taxon>Dikarya</taxon>
        <taxon>Ascomycota</taxon>
        <taxon>Pezizomycotina</taxon>
        <taxon>Eurotiomycetes</taxon>
        <taxon>Eurotiomycetidae</taxon>
        <taxon>Eurotiales</taxon>
        <taxon>Aspergillaceae</taxon>
        <taxon>Penicillium</taxon>
    </lineage>
</organism>
<evidence type="ECO:0000313" key="2">
    <source>
        <dbReference type="Proteomes" id="UP001147747"/>
    </source>
</evidence>
<gene>
    <name evidence="1" type="ORF">N7509_003054</name>
</gene>
<name>A0A9X0BB31_9EURO</name>
<dbReference type="Proteomes" id="UP001147747">
    <property type="component" value="Unassembled WGS sequence"/>
</dbReference>
<dbReference type="GeneID" id="81366671"/>